<dbReference type="GO" id="GO:0008270">
    <property type="term" value="F:zinc ion binding"/>
    <property type="evidence" value="ECO:0007669"/>
    <property type="project" value="InterPro"/>
</dbReference>
<keyword evidence="3" id="KW-0804">Transcription</keyword>
<sequence>MTSPALGNSTRPQDDLLGYQSPTLVQNKAVAQPTRDGATRGPRVRTAVTAQPPAISRGICARIAQWLWPPGGWGPSCKSTGLGSAQCVGSGTSSHQSASASASRPQLHIQPAASASLDCKACREWNVVCDQARPQCEHCYEQQILCFYVSPSQNPKRKARRRTENIAGGGEVEVAGISEGRAHPF</sequence>
<dbReference type="GO" id="GO:0003677">
    <property type="term" value="F:DNA binding"/>
    <property type="evidence" value="ECO:0007669"/>
    <property type="project" value="UniProtKB-KW"/>
</dbReference>
<keyword evidence="2" id="KW-0238">DNA-binding</keyword>
<evidence type="ECO:0000259" key="5">
    <source>
        <dbReference type="PROSITE" id="PS50048"/>
    </source>
</evidence>
<dbReference type="GO" id="GO:0000981">
    <property type="term" value="F:DNA-binding transcription factor activity, RNA polymerase II-specific"/>
    <property type="evidence" value="ECO:0007669"/>
    <property type="project" value="InterPro"/>
</dbReference>
<evidence type="ECO:0000256" key="4">
    <source>
        <dbReference type="ARBA" id="ARBA00023242"/>
    </source>
</evidence>
<evidence type="ECO:0000313" key="7">
    <source>
        <dbReference type="Proteomes" id="UP000186955"/>
    </source>
</evidence>
<reference evidence="6 7" key="1">
    <citation type="submission" date="2016-10" db="EMBL/GenBank/DDBJ databases">
        <title>Genome sequence of the ascomycete fungus Penicillium subrubescens.</title>
        <authorList>
            <person name="De Vries R.P."/>
            <person name="Peng M."/>
            <person name="Dilokpimol A."/>
            <person name="Hilden K."/>
            <person name="Makela M.R."/>
            <person name="Grigoriev I."/>
            <person name="Riley R."/>
            <person name="Granchi Z."/>
        </authorList>
    </citation>
    <scope>NUCLEOTIDE SEQUENCE [LARGE SCALE GENOMIC DNA]</scope>
    <source>
        <strain evidence="6 7">CBS 132785</strain>
    </source>
</reference>
<keyword evidence="1" id="KW-0805">Transcription regulation</keyword>
<dbReference type="InterPro" id="IPR036864">
    <property type="entry name" value="Zn2-C6_fun-type_DNA-bd_sf"/>
</dbReference>
<protein>
    <recommendedName>
        <fullName evidence="5">Zn(2)-C6 fungal-type domain-containing protein</fullName>
    </recommendedName>
</protein>
<evidence type="ECO:0000313" key="6">
    <source>
        <dbReference type="EMBL" id="OKP07700.1"/>
    </source>
</evidence>
<accession>A0A1Q5U5F9</accession>
<comment type="caution">
    <text evidence="6">The sequence shown here is derived from an EMBL/GenBank/DDBJ whole genome shotgun (WGS) entry which is preliminary data.</text>
</comment>
<gene>
    <name evidence="6" type="ORF">PENSUB_5815</name>
</gene>
<organism evidence="6 7">
    <name type="scientific">Penicillium subrubescens</name>
    <dbReference type="NCBI Taxonomy" id="1316194"/>
    <lineage>
        <taxon>Eukaryota</taxon>
        <taxon>Fungi</taxon>
        <taxon>Dikarya</taxon>
        <taxon>Ascomycota</taxon>
        <taxon>Pezizomycotina</taxon>
        <taxon>Eurotiomycetes</taxon>
        <taxon>Eurotiomycetidae</taxon>
        <taxon>Eurotiales</taxon>
        <taxon>Aspergillaceae</taxon>
        <taxon>Penicillium</taxon>
    </lineage>
</organism>
<name>A0A1Q5U5F9_9EURO</name>
<dbReference type="AlphaFoldDB" id="A0A1Q5U5F9"/>
<dbReference type="Proteomes" id="UP000186955">
    <property type="component" value="Unassembled WGS sequence"/>
</dbReference>
<evidence type="ECO:0000256" key="1">
    <source>
        <dbReference type="ARBA" id="ARBA00023015"/>
    </source>
</evidence>
<feature type="domain" description="Zn(2)-C6 fungal-type" evidence="5">
    <location>
        <begin position="118"/>
        <end position="148"/>
    </location>
</feature>
<keyword evidence="7" id="KW-1185">Reference proteome</keyword>
<dbReference type="PROSITE" id="PS50048">
    <property type="entry name" value="ZN2_CY6_FUNGAL_2"/>
    <property type="match status" value="1"/>
</dbReference>
<proteinExistence type="predicted"/>
<keyword evidence="4" id="KW-0539">Nucleus</keyword>
<evidence type="ECO:0000256" key="2">
    <source>
        <dbReference type="ARBA" id="ARBA00023125"/>
    </source>
</evidence>
<dbReference type="SUPFAM" id="SSF57701">
    <property type="entry name" value="Zn2/Cys6 DNA-binding domain"/>
    <property type="match status" value="1"/>
</dbReference>
<dbReference type="Gene3D" id="4.10.240.10">
    <property type="entry name" value="Zn(2)-C6 fungal-type DNA-binding domain"/>
    <property type="match status" value="1"/>
</dbReference>
<dbReference type="InterPro" id="IPR001138">
    <property type="entry name" value="Zn2Cys6_DnaBD"/>
</dbReference>
<evidence type="ECO:0000256" key="3">
    <source>
        <dbReference type="ARBA" id="ARBA00023163"/>
    </source>
</evidence>
<dbReference type="EMBL" id="MNBE01000579">
    <property type="protein sequence ID" value="OKP07700.1"/>
    <property type="molecule type" value="Genomic_DNA"/>
</dbReference>